<keyword evidence="7" id="KW-0067">ATP-binding</keyword>
<keyword evidence="4" id="KW-0808">Transferase</keyword>
<dbReference type="InterPro" id="IPR036097">
    <property type="entry name" value="HisK_dim/P_sf"/>
</dbReference>
<keyword evidence="8" id="KW-0902">Two-component regulatory system</keyword>
<dbReference type="Pfam" id="PF02518">
    <property type="entry name" value="HATPase_c"/>
    <property type="match status" value="1"/>
</dbReference>
<sequence>AATLVSTTAGGIMARRLLPAAFIIPLVLGWAQFQGQRWGLYGIEFGFSLFALGNVIAFNVLIWWNARSLGRIDAERTRVDRQLYRQNELLEQTAHDLVRSQEELRIAKDAAENANRAKSEFLANMSHEIRTPMNGIIGMTQLLLNTKLSPQQREYLYLVDQSADALLVLLNDILDFSKIEAGRLELESIPFNLRDTVGDTLQNLGISASDKGLELASHIPQDVPDALIGDPGRLRQIVVNLVGNGIKFTETGEVVVYVETESKKGTQHCLKFSVKDTGIGIPEDKQKLIFSVFSQADQSMSRRFGGTGLGLAISSQLASMMGGHVWVESEPGKGSTFYFTATFEQQDVPEKEPLPLPDILKEMMVLVVDDNHTNRLIVEEMLKNWGMRSSSVHSGEIGIQAMERAIESDRPFPLVLIDLMMPEMDGI</sequence>
<dbReference type="PRINTS" id="PR00344">
    <property type="entry name" value="BCTRLSENSOR"/>
</dbReference>
<dbReference type="PROSITE" id="PS50109">
    <property type="entry name" value="HIS_KIN"/>
    <property type="match status" value="1"/>
</dbReference>
<dbReference type="AlphaFoldDB" id="A0A382K7E8"/>
<evidence type="ECO:0000259" key="10">
    <source>
        <dbReference type="PROSITE" id="PS50109"/>
    </source>
</evidence>
<gene>
    <name evidence="12" type="ORF">METZ01_LOCUS271831</name>
</gene>
<evidence type="ECO:0000256" key="2">
    <source>
        <dbReference type="ARBA" id="ARBA00012438"/>
    </source>
</evidence>
<dbReference type="SUPFAM" id="SSF47384">
    <property type="entry name" value="Homodimeric domain of signal transducing histidine kinase"/>
    <property type="match status" value="1"/>
</dbReference>
<dbReference type="EMBL" id="UINC01078166">
    <property type="protein sequence ID" value="SVC18977.1"/>
    <property type="molecule type" value="Genomic_DNA"/>
</dbReference>
<dbReference type="SMART" id="SM00388">
    <property type="entry name" value="HisKA"/>
    <property type="match status" value="1"/>
</dbReference>
<dbReference type="GO" id="GO:0000155">
    <property type="term" value="F:phosphorelay sensor kinase activity"/>
    <property type="evidence" value="ECO:0007669"/>
    <property type="project" value="InterPro"/>
</dbReference>
<evidence type="ECO:0000256" key="6">
    <source>
        <dbReference type="ARBA" id="ARBA00022777"/>
    </source>
</evidence>
<dbReference type="Pfam" id="PF00512">
    <property type="entry name" value="HisKA"/>
    <property type="match status" value="1"/>
</dbReference>
<dbReference type="InterPro" id="IPR004358">
    <property type="entry name" value="Sig_transdc_His_kin-like_C"/>
</dbReference>
<dbReference type="Gene3D" id="1.10.287.130">
    <property type="match status" value="1"/>
</dbReference>
<dbReference type="InterPro" id="IPR001789">
    <property type="entry name" value="Sig_transdc_resp-reg_receiver"/>
</dbReference>
<keyword evidence="6" id="KW-0418">Kinase</keyword>
<feature type="non-terminal residue" evidence="12">
    <location>
        <position position="427"/>
    </location>
</feature>
<evidence type="ECO:0000256" key="5">
    <source>
        <dbReference type="ARBA" id="ARBA00022741"/>
    </source>
</evidence>
<dbReference type="SUPFAM" id="SSF55874">
    <property type="entry name" value="ATPase domain of HSP90 chaperone/DNA topoisomerase II/histidine kinase"/>
    <property type="match status" value="1"/>
</dbReference>
<keyword evidence="9" id="KW-1133">Transmembrane helix</keyword>
<evidence type="ECO:0000313" key="12">
    <source>
        <dbReference type="EMBL" id="SVC18977.1"/>
    </source>
</evidence>
<comment type="catalytic activity">
    <reaction evidence="1">
        <text>ATP + protein L-histidine = ADP + protein N-phospho-L-histidine.</text>
        <dbReference type="EC" id="2.7.13.3"/>
    </reaction>
</comment>
<keyword evidence="3" id="KW-0597">Phosphoprotein</keyword>
<dbReference type="Gene3D" id="3.30.565.10">
    <property type="entry name" value="Histidine kinase-like ATPase, C-terminal domain"/>
    <property type="match status" value="1"/>
</dbReference>
<accession>A0A382K7E8</accession>
<evidence type="ECO:0000256" key="3">
    <source>
        <dbReference type="ARBA" id="ARBA00022553"/>
    </source>
</evidence>
<dbReference type="SMART" id="SM00387">
    <property type="entry name" value="HATPase_c"/>
    <property type="match status" value="1"/>
</dbReference>
<organism evidence="12">
    <name type="scientific">marine metagenome</name>
    <dbReference type="NCBI Taxonomy" id="408172"/>
    <lineage>
        <taxon>unclassified sequences</taxon>
        <taxon>metagenomes</taxon>
        <taxon>ecological metagenomes</taxon>
    </lineage>
</organism>
<dbReference type="SUPFAM" id="SSF52172">
    <property type="entry name" value="CheY-like"/>
    <property type="match status" value="1"/>
</dbReference>
<dbReference type="InterPro" id="IPR011006">
    <property type="entry name" value="CheY-like_superfamily"/>
</dbReference>
<feature type="transmembrane region" description="Helical" evidence="9">
    <location>
        <begin position="45"/>
        <end position="66"/>
    </location>
</feature>
<reference evidence="12" key="1">
    <citation type="submission" date="2018-05" db="EMBL/GenBank/DDBJ databases">
        <authorList>
            <person name="Lanie J.A."/>
            <person name="Ng W.-L."/>
            <person name="Kazmierczak K.M."/>
            <person name="Andrzejewski T.M."/>
            <person name="Davidsen T.M."/>
            <person name="Wayne K.J."/>
            <person name="Tettelin H."/>
            <person name="Glass J.I."/>
            <person name="Rusch D."/>
            <person name="Podicherti R."/>
            <person name="Tsui H.-C.T."/>
            <person name="Winkler M.E."/>
        </authorList>
    </citation>
    <scope>NUCLEOTIDE SEQUENCE</scope>
</reference>
<evidence type="ECO:0000259" key="11">
    <source>
        <dbReference type="PROSITE" id="PS50110"/>
    </source>
</evidence>
<dbReference type="EC" id="2.7.13.3" evidence="2"/>
<dbReference type="InterPro" id="IPR003661">
    <property type="entry name" value="HisK_dim/P_dom"/>
</dbReference>
<dbReference type="InterPro" id="IPR005467">
    <property type="entry name" value="His_kinase_dom"/>
</dbReference>
<dbReference type="InterPro" id="IPR036890">
    <property type="entry name" value="HATPase_C_sf"/>
</dbReference>
<evidence type="ECO:0000256" key="1">
    <source>
        <dbReference type="ARBA" id="ARBA00000085"/>
    </source>
</evidence>
<evidence type="ECO:0000256" key="4">
    <source>
        <dbReference type="ARBA" id="ARBA00022679"/>
    </source>
</evidence>
<feature type="transmembrane region" description="Helical" evidence="9">
    <location>
        <begin position="17"/>
        <end position="33"/>
    </location>
</feature>
<keyword evidence="9" id="KW-0812">Transmembrane</keyword>
<keyword evidence="9" id="KW-0472">Membrane</keyword>
<protein>
    <recommendedName>
        <fullName evidence="2">histidine kinase</fullName>
        <ecNumber evidence="2">2.7.13.3</ecNumber>
    </recommendedName>
</protein>
<evidence type="ECO:0000256" key="8">
    <source>
        <dbReference type="ARBA" id="ARBA00023012"/>
    </source>
</evidence>
<feature type="domain" description="Histidine kinase" evidence="10">
    <location>
        <begin position="124"/>
        <end position="345"/>
    </location>
</feature>
<keyword evidence="5" id="KW-0547">Nucleotide-binding</keyword>
<name>A0A382K7E8_9ZZZZ</name>
<dbReference type="FunFam" id="1.10.287.130:FF:000002">
    <property type="entry name" value="Two-component osmosensing histidine kinase"/>
    <property type="match status" value="1"/>
</dbReference>
<feature type="domain" description="Response regulatory" evidence="11">
    <location>
        <begin position="364"/>
        <end position="427"/>
    </location>
</feature>
<dbReference type="PANTHER" id="PTHR45339">
    <property type="entry name" value="HYBRID SIGNAL TRANSDUCTION HISTIDINE KINASE J"/>
    <property type="match status" value="1"/>
</dbReference>
<feature type="non-terminal residue" evidence="12">
    <location>
        <position position="1"/>
    </location>
</feature>
<dbReference type="CDD" id="cd16922">
    <property type="entry name" value="HATPase_EvgS-ArcB-TorS-like"/>
    <property type="match status" value="1"/>
</dbReference>
<proteinExistence type="predicted"/>
<dbReference type="CDD" id="cd00082">
    <property type="entry name" value="HisKA"/>
    <property type="match status" value="1"/>
</dbReference>
<evidence type="ECO:0000256" key="9">
    <source>
        <dbReference type="SAM" id="Phobius"/>
    </source>
</evidence>
<dbReference type="PROSITE" id="PS50110">
    <property type="entry name" value="RESPONSE_REGULATORY"/>
    <property type="match status" value="1"/>
</dbReference>
<dbReference type="CDD" id="cd17546">
    <property type="entry name" value="REC_hyHK_CKI1_RcsC-like"/>
    <property type="match status" value="1"/>
</dbReference>
<dbReference type="Pfam" id="PF00072">
    <property type="entry name" value="Response_reg"/>
    <property type="match status" value="1"/>
</dbReference>
<dbReference type="GO" id="GO:0005524">
    <property type="term" value="F:ATP binding"/>
    <property type="evidence" value="ECO:0007669"/>
    <property type="project" value="UniProtKB-KW"/>
</dbReference>
<dbReference type="PANTHER" id="PTHR45339:SF1">
    <property type="entry name" value="HYBRID SIGNAL TRANSDUCTION HISTIDINE KINASE J"/>
    <property type="match status" value="1"/>
</dbReference>
<dbReference type="InterPro" id="IPR003594">
    <property type="entry name" value="HATPase_dom"/>
</dbReference>
<evidence type="ECO:0000256" key="7">
    <source>
        <dbReference type="ARBA" id="ARBA00022840"/>
    </source>
</evidence>
<dbReference type="FunFam" id="3.30.565.10:FF:000010">
    <property type="entry name" value="Sensor histidine kinase RcsC"/>
    <property type="match status" value="1"/>
</dbReference>
<dbReference type="Gene3D" id="3.40.50.2300">
    <property type="match status" value="1"/>
</dbReference>